<name>A0A7V4XV92_9BACT</name>
<evidence type="ECO:0000313" key="2">
    <source>
        <dbReference type="EMBL" id="HGY95440.1"/>
    </source>
</evidence>
<dbReference type="InterPro" id="IPR013022">
    <property type="entry name" value="Xyl_isomerase-like_TIM-brl"/>
</dbReference>
<proteinExistence type="predicted"/>
<gene>
    <name evidence="2" type="ORF">ENW50_12265</name>
</gene>
<protein>
    <submittedName>
        <fullName evidence="2">Twin-arginine translocation signal domain-containing protein</fullName>
    </submittedName>
</protein>
<organism evidence="2">
    <name type="scientific">Acidobacterium capsulatum</name>
    <dbReference type="NCBI Taxonomy" id="33075"/>
    <lineage>
        <taxon>Bacteria</taxon>
        <taxon>Pseudomonadati</taxon>
        <taxon>Acidobacteriota</taxon>
        <taxon>Terriglobia</taxon>
        <taxon>Terriglobales</taxon>
        <taxon>Acidobacteriaceae</taxon>
        <taxon>Acidobacterium</taxon>
    </lineage>
</organism>
<sequence length="310" mass="34469">MTGEMNNTRRSFLKSSLAIGAWAALPGVAHALTAGSRLYPIGLQLFTVRAQLPKDYEGTLARIAAIGYQEVEAAGFFGHSATDVKRIMARVGLRCVSAHYALPDLLKPEARIVDFAHTLGLRYVVCASPWSAHPAHLTQYPGGTWNGIQHAMTLDDWKWTAEQLQRLGERFHDAGIQLAYHTHTMSFEKHGDTDGFAVLMQGTTTEMVALELDCGWAVAAGQNPVELLHRYPKRIQMLHVKDMKPAKPGTPPWDYVPTEMGRGTIDYAPILQAARKTAVKHVFVEQDDLDVPVWEALKIDYRVMARIDRA</sequence>
<dbReference type="EMBL" id="DTKL01000076">
    <property type="protein sequence ID" value="HGY95440.1"/>
    <property type="molecule type" value="Genomic_DNA"/>
</dbReference>
<dbReference type="Pfam" id="PF01261">
    <property type="entry name" value="AP_endonuc_2"/>
    <property type="match status" value="1"/>
</dbReference>
<dbReference type="InterPro" id="IPR050312">
    <property type="entry name" value="IolE/XylAMocC-like"/>
</dbReference>
<comment type="caution">
    <text evidence="2">The sequence shown here is derived from an EMBL/GenBank/DDBJ whole genome shotgun (WGS) entry which is preliminary data.</text>
</comment>
<evidence type="ECO:0000259" key="1">
    <source>
        <dbReference type="Pfam" id="PF01261"/>
    </source>
</evidence>
<dbReference type="AlphaFoldDB" id="A0A7V4XV92"/>
<dbReference type="PROSITE" id="PS51318">
    <property type="entry name" value="TAT"/>
    <property type="match status" value="1"/>
</dbReference>
<dbReference type="InterPro" id="IPR006311">
    <property type="entry name" value="TAT_signal"/>
</dbReference>
<accession>A0A7V4XV92</accession>
<reference evidence="2" key="1">
    <citation type="journal article" date="2020" name="mSystems">
        <title>Genome- and Community-Level Interaction Insights into Carbon Utilization and Element Cycling Functions of Hydrothermarchaeota in Hydrothermal Sediment.</title>
        <authorList>
            <person name="Zhou Z."/>
            <person name="Liu Y."/>
            <person name="Xu W."/>
            <person name="Pan J."/>
            <person name="Luo Z.H."/>
            <person name="Li M."/>
        </authorList>
    </citation>
    <scope>NUCLEOTIDE SEQUENCE [LARGE SCALE GENOMIC DNA]</scope>
    <source>
        <strain evidence="2">SpSt-855</strain>
    </source>
</reference>
<dbReference type="PANTHER" id="PTHR12110:SF41">
    <property type="entry name" value="INOSOSE DEHYDRATASE"/>
    <property type="match status" value="1"/>
</dbReference>
<feature type="domain" description="Xylose isomerase-like TIM barrel" evidence="1">
    <location>
        <begin position="61"/>
        <end position="282"/>
    </location>
</feature>
<dbReference type="InterPro" id="IPR019546">
    <property type="entry name" value="TAT_signal_bac_arc"/>
</dbReference>
<dbReference type="Gene3D" id="3.20.20.150">
    <property type="entry name" value="Divalent-metal-dependent TIM barrel enzymes"/>
    <property type="match status" value="1"/>
</dbReference>
<dbReference type="NCBIfam" id="TIGR01409">
    <property type="entry name" value="TAT_signal_seq"/>
    <property type="match status" value="1"/>
</dbReference>
<dbReference type="PANTHER" id="PTHR12110">
    <property type="entry name" value="HYDROXYPYRUVATE ISOMERASE"/>
    <property type="match status" value="1"/>
</dbReference>
<dbReference type="InterPro" id="IPR036237">
    <property type="entry name" value="Xyl_isomerase-like_sf"/>
</dbReference>
<dbReference type="SUPFAM" id="SSF51658">
    <property type="entry name" value="Xylose isomerase-like"/>
    <property type="match status" value="1"/>
</dbReference>